<keyword evidence="10" id="KW-1133">Transmembrane helix</keyword>
<dbReference type="EMBL" id="NEDP02005587">
    <property type="protein sequence ID" value="OWF37526.1"/>
    <property type="molecule type" value="Genomic_DNA"/>
</dbReference>
<feature type="domain" description="Copper amine oxidase N2-terminal" evidence="12">
    <location>
        <begin position="169"/>
        <end position="257"/>
    </location>
</feature>
<dbReference type="GO" id="GO:0048038">
    <property type="term" value="F:quinone binding"/>
    <property type="evidence" value="ECO:0007669"/>
    <property type="project" value="InterPro"/>
</dbReference>
<feature type="transmembrane region" description="Helical" evidence="10">
    <location>
        <begin position="37"/>
        <end position="63"/>
    </location>
</feature>
<evidence type="ECO:0000313" key="13">
    <source>
        <dbReference type="EMBL" id="OWF37526.1"/>
    </source>
</evidence>
<keyword evidence="14" id="KW-1185">Reference proteome</keyword>
<keyword evidence="4 8" id="KW-0560">Oxidoreductase</keyword>
<feature type="region of interest" description="Disordered" evidence="9">
    <location>
        <begin position="85"/>
        <end position="112"/>
    </location>
</feature>
<evidence type="ECO:0000256" key="1">
    <source>
        <dbReference type="ARBA" id="ARBA00007983"/>
    </source>
</evidence>
<keyword evidence="10" id="KW-0812">Transmembrane</keyword>
<dbReference type="SUPFAM" id="SSF49998">
    <property type="entry name" value="Amine oxidase catalytic domain"/>
    <property type="match status" value="1"/>
</dbReference>
<dbReference type="InterPro" id="IPR036460">
    <property type="entry name" value="Cu_amine_oxidase_C_sf"/>
</dbReference>
<evidence type="ECO:0000256" key="8">
    <source>
        <dbReference type="RuleBase" id="RU000672"/>
    </source>
</evidence>
<feature type="compositionally biased region" description="Low complexity" evidence="9">
    <location>
        <begin position="88"/>
        <end position="99"/>
    </location>
</feature>
<dbReference type="GO" id="GO:0009308">
    <property type="term" value="P:amine metabolic process"/>
    <property type="evidence" value="ECO:0007669"/>
    <property type="project" value="UniProtKB-UniRule"/>
</dbReference>
<name>A0A210PM73_MIZYE</name>
<dbReference type="EC" id="1.4.3.-" evidence="8"/>
<comment type="similarity">
    <text evidence="1 8">Belongs to the copper/topaquinone oxidase family.</text>
</comment>
<dbReference type="AlphaFoldDB" id="A0A210PM73"/>
<dbReference type="Gene3D" id="2.70.98.20">
    <property type="entry name" value="Copper amine oxidase, catalytic domain"/>
    <property type="match status" value="1"/>
</dbReference>
<protein>
    <recommendedName>
        <fullName evidence="8">Amine oxidase</fullName>
        <ecNumber evidence="8">1.4.3.-</ecNumber>
    </recommendedName>
</protein>
<feature type="modified residue" description="2',4',5'-topaquinone" evidence="7">
    <location>
        <position position="585"/>
    </location>
</feature>
<dbReference type="OrthoDB" id="5379943at2759"/>
<comment type="PTM">
    <text evidence="7 8">Topaquinone (TPQ) is generated by copper-dependent autoxidation of a specific tyrosyl residue.</text>
</comment>
<dbReference type="Proteomes" id="UP000242188">
    <property type="component" value="Unassembled WGS sequence"/>
</dbReference>
<feature type="domain" description="Copper amine oxidase catalytic" evidence="11">
    <location>
        <begin position="432"/>
        <end position="847"/>
    </location>
</feature>
<feature type="active site" description="Schiff-base intermediate with substrate; via topaquinone" evidence="6">
    <location>
        <position position="585"/>
    </location>
</feature>
<evidence type="ECO:0000256" key="6">
    <source>
        <dbReference type="PIRSR" id="PIRSR600269-50"/>
    </source>
</evidence>
<evidence type="ECO:0000256" key="4">
    <source>
        <dbReference type="ARBA" id="ARBA00023002"/>
    </source>
</evidence>
<dbReference type="GO" id="GO:0008131">
    <property type="term" value="F:primary methylamine oxidase activity"/>
    <property type="evidence" value="ECO:0007669"/>
    <property type="project" value="InterPro"/>
</dbReference>
<dbReference type="InterPro" id="IPR016182">
    <property type="entry name" value="Cu_amine_oxidase_N-reg"/>
</dbReference>
<keyword evidence="2 8" id="KW-0479">Metal-binding</keyword>
<evidence type="ECO:0000313" key="14">
    <source>
        <dbReference type="Proteomes" id="UP000242188"/>
    </source>
</evidence>
<dbReference type="PANTHER" id="PTHR10638">
    <property type="entry name" value="COPPER AMINE OXIDASE"/>
    <property type="match status" value="1"/>
</dbReference>
<keyword evidence="10" id="KW-0472">Membrane</keyword>
<evidence type="ECO:0000256" key="10">
    <source>
        <dbReference type="SAM" id="Phobius"/>
    </source>
</evidence>
<accession>A0A210PM73</accession>
<keyword evidence="5 8" id="KW-0186">Copper</keyword>
<comment type="cofactor">
    <cofactor evidence="8">
        <name>Cu cation</name>
        <dbReference type="ChEBI" id="CHEBI:23378"/>
    </cofactor>
    <text evidence="8">Contains 1 topaquinone per subunit.</text>
</comment>
<evidence type="ECO:0000256" key="7">
    <source>
        <dbReference type="PIRSR" id="PIRSR600269-51"/>
    </source>
</evidence>
<proteinExistence type="inferred from homology"/>
<dbReference type="InterPro" id="IPR015798">
    <property type="entry name" value="Cu_amine_oxidase_C"/>
</dbReference>
<evidence type="ECO:0000256" key="9">
    <source>
        <dbReference type="SAM" id="MobiDB-lite"/>
    </source>
</evidence>
<comment type="caution">
    <text evidence="13">The sequence shown here is derived from an EMBL/GenBank/DDBJ whole genome shotgun (WGS) entry which is preliminary data.</text>
</comment>
<evidence type="ECO:0000256" key="5">
    <source>
        <dbReference type="ARBA" id="ARBA00023008"/>
    </source>
</evidence>
<dbReference type="PRINTS" id="PR00766">
    <property type="entry name" value="CUDAOXIDASE"/>
</dbReference>
<dbReference type="STRING" id="6573.A0A210PM73"/>
<dbReference type="InterPro" id="IPR015800">
    <property type="entry name" value="Cu_amine_oxidase_N2"/>
</dbReference>
<dbReference type="GO" id="GO:0005507">
    <property type="term" value="F:copper ion binding"/>
    <property type="evidence" value="ECO:0007669"/>
    <property type="project" value="InterPro"/>
</dbReference>
<gene>
    <name evidence="13" type="ORF">KP79_PYT07397</name>
</gene>
<feature type="active site" description="Proton acceptor" evidence="6">
    <location>
        <position position="504"/>
    </location>
</feature>
<evidence type="ECO:0000256" key="2">
    <source>
        <dbReference type="ARBA" id="ARBA00022723"/>
    </source>
</evidence>
<evidence type="ECO:0000259" key="11">
    <source>
        <dbReference type="Pfam" id="PF01179"/>
    </source>
</evidence>
<dbReference type="InterPro" id="IPR000269">
    <property type="entry name" value="Cu_amine_oxidase"/>
</dbReference>
<dbReference type="PANTHER" id="PTHR10638:SF20">
    <property type="entry name" value="AMINE OXIDASE"/>
    <property type="match status" value="1"/>
</dbReference>
<sequence>MDNPQSATTNGGPEASKDFYTFKLEKEPKKPVSIKTIILMQLFILGVFVIGLVVGLIVGIYAYKGHSEQCRTQPEAGDVQAQNQINYPSTDTTPSQSSPPHHHHHPSDFLSHAPSDFIDDGINVNNFEEIPELVDATTVKPKEADKECKICKKREHEPPKSNKKPVFAPLTEAEMNITNEILQENDIISLDLNKNNSLRSDFLHAMQLSPPNKKKALAYLDSDGPFPGRYAAVSVNKGAAEPPYYMEYAVGPLDGPRENITITPLLDQEEVPYTRRPYDIFEIEHIMIFIFREIGSMKRLIQESFDTSDAMDDLNVIPVGPFESDEGKRISRFSLSMRGLGNRDMDFLSSLPLSGKINHESLNISDWYIYDYYYMNQGPFPNSSFLYSAYHYDMITKIRFPPQAKDRIQQMAFPQRDEHAIPRENSNFPGPKTFESGGPRYTITGHDISWLGWTFSASSSTLRGPSIFNVKFQNERILYENSLNDIALVYSADDPGKDNVVYNDAEYGIGNARHPLMGTDCPEHATLLNVSTWKTRTGKASSVPGICVFEKDNQEPLWRHNGIGFQIGIRNRYLVVRYPTRIGNYDYIFDFEFHLDGRMKTKAIATGFLFGSFHDPYTLNFGGPDGRTPFGYKIGSFITGPLHDHTFGFKVDLDIVGSKNNFEVIHWKAGDVSEAVNSYRQVNVTPPYFHLNQTRYIEWENLQTEDKLNINLVNQTFWTVVNNQERNAWNVSRGYRIMTLATSTQNLGDDYPMMGNIAFTKHQCHITKRKEEEPYLKPIYKYTNNGNSKNVKRYLQDMVDGESIDNEDLVTWLSIGFLHIPTSEDVPITSRVESGFILKPFNFFENTMTYDVPQYTKVADKVFDTEPTEESC</sequence>
<organism evidence="13 14">
    <name type="scientific">Mizuhopecten yessoensis</name>
    <name type="common">Japanese scallop</name>
    <name type="synonym">Patinopecten yessoensis</name>
    <dbReference type="NCBI Taxonomy" id="6573"/>
    <lineage>
        <taxon>Eukaryota</taxon>
        <taxon>Metazoa</taxon>
        <taxon>Spiralia</taxon>
        <taxon>Lophotrochozoa</taxon>
        <taxon>Mollusca</taxon>
        <taxon>Bivalvia</taxon>
        <taxon>Autobranchia</taxon>
        <taxon>Pteriomorphia</taxon>
        <taxon>Pectinida</taxon>
        <taxon>Pectinoidea</taxon>
        <taxon>Pectinidae</taxon>
        <taxon>Mizuhopecten</taxon>
    </lineage>
</organism>
<dbReference type="Pfam" id="PF01179">
    <property type="entry name" value="Cu_amine_oxid"/>
    <property type="match status" value="1"/>
</dbReference>
<evidence type="ECO:0000256" key="3">
    <source>
        <dbReference type="ARBA" id="ARBA00022772"/>
    </source>
</evidence>
<dbReference type="Pfam" id="PF02727">
    <property type="entry name" value="Cu_amine_oxidN2"/>
    <property type="match status" value="1"/>
</dbReference>
<dbReference type="GO" id="GO:0005886">
    <property type="term" value="C:plasma membrane"/>
    <property type="evidence" value="ECO:0007669"/>
    <property type="project" value="TreeGrafter"/>
</dbReference>
<dbReference type="SUPFAM" id="SSF54416">
    <property type="entry name" value="Amine oxidase N-terminal region"/>
    <property type="match status" value="1"/>
</dbReference>
<dbReference type="Gene3D" id="3.10.450.40">
    <property type="match status" value="2"/>
</dbReference>
<keyword evidence="3 6" id="KW-0801">TPQ</keyword>
<evidence type="ECO:0000259" key="12">
    <source>
        <dbReference type="Pfam" id="PF02727"/>
    </source>
</evidence>
<reference evidence="13 14" key="1">
    <citation type="journal article" date="2017" name="Nat. Ecol. Evol.">
        <title>Scallop genome provides insights into evolution of bilaterian karyotype and development.</title>
        <authorList>
            <person name="Wang S."/>
            <person name="Zhang J."/>
            <person name="Jiao W."/>
            <person name="Li J."/>
            <person name="Xun X."/>
            <person name="Sun Y."/>
            <person name="Guo X."/>
            <person name="Huan P."/>
            <person name="Dong B."/>
            <person name="Zhang L."/>
            <person name="Hu X."/>
            <person name="Sun X."/>
            <person name="Wang J."/>
            <person name="Zhao C."/>
            <person name="Wang Y."/>
            <person name="Wang D."/>
            <person name="Huang X."/>
            <person name="Wang R."/>
            <person name="Lv J."/>
            <person name="Li Y."/>
            <person name="Zhang Z."/>
            <person name="Liu B."/>
            <person name="Lu W."/>
            <person name="Hui Y."/>
            <person name="Liang J."/>
            <person name="Zhou Z."/>
            <person name="Hou R."/>
            <person name="Li X."/>
            <person name="Liu Y."/>
            <person name="Li H."/>
            <person name="Ning X."/>
            <person name="Lin Y."/>
            <person name="Zhao L."/>
            <person name="Xing Q."/>
            <person name="Dou J."/>
            <person name="Li Y."/>
            <person name="Mao J."/>
            <person name="Guo H."/>
            <person name="Dou H."/>
            <person name="Li T."/>
            <person name="Mu C."/>
            <person name="Jiang W."/>
            <person name="Fu Q."/>
            <person name="Fu X."/>
            <person name="Miao Y."/>
            <person name="Liu J."/>
            <person name="Yu Q."/>
            <person name="Li R."/>
            <person name="Liao H."/>
            <person name="Li X."/>
            <person name="Kong Y."/>
            <person name="Jiang Z."/>
            <person name="Chourrout D."/>
            <person name="Li R."/>
            <person name="Bao Z."/>
        </authorList>
    </citation>
    <scope>NUCLEOTIDE SEQUENCE [LARGE SCALE GENOMIC DNA]</scope>
    <source>
        <strain evidence="13 14">PY_sf001</strain>
    </source>
</reference>